<gene>
    <name evidence="1" type="primary">Nfu_g_1_012148</name>
</gene>
<dbReference type="AlphaFoldDB" id="A0A1A8KDG1"/>
<sequence>MDHMITGAKYSAAVAWRKTDLRHLRASYPQDGAVNRWMTHLSPLSTPTKKKRKPKVCVGATKTSVKVTDSSTDFYLEKS</sequence>
<dbReference type="EMBL" id="HAEE01009654">
    <property type="protein sequence ID" value="SBR29704.1"/>
    <property type="molecule type" value="Transcribed_RNA"/>
</dbReference>
<evidence type="ECO:0000313" key="1">
    <source>
        <dbReference type="EMBL" id="SBR29704.1"/>
    </source>
</evidence>
<name>A0A1A8KDG1_NOTKU</name>
<proteinExistence type="predicted"/>
<accession>A0A1A8KDG1</accession>
<organism evidence="1">
    <name type="scientific">Nothobranchius kuhntae</name>
    <name type="common">Beira killifish</name>
    <dbReference type="NCBI Taxonomy" id="321403"/>
    <lineage>
        <taxon>Eukaryota</taxon>
        <taxon>Metazoa</taxon>
        <taxon>Chordata</taxon>
        <taxon>Craniata</taxon>
        <taxon>Vertebrata</taxon>
        <taxon>Euteleostomi</taxon>
        <taxon>Actinopterygii</taxon>
        <taxon>Neopterygii</taxon>
        <taxon>Teleostei</taxon>
        <taxon>Neoteleostei</taxon>
        <taxon>Acanthomorphata</taxon>
        <taxon>Ovalentaria</taxon>
        <taxon>Atherinomorphae</taxon>
        <taxon>Cyprinodontiformes</taxon>
        <taxon>Nothobranchiidae</taxon>
        <taxon>Nothobranchius</taxon>
    </lineage>
</organism>
<reference evidence="1" key="2">
    <citation type="submission" date="2016-06" db="EMBL/GenBank/DDBJ databases">
        <title>The genome of a short-lived fish provides insights into sex chromosome evolution and the genetic control of aging.</title>
        <authorList>
            <person name="Reichwald K."/>
            <person name="Felder M."/>
            <person name="Petzold A."/>
            <person name="Koch P."/>
            <person name="Groth M."/>
            <person name="Platzer M."/>
        </authorList>
    </citation>
    <scope>NUCLEOTIDE SEQUENCE</scope>
    <source>
        <tissue evidence="1">Brain</tissue>
    </source>
</reference>
<protein>
    <submittedName>
        <fullName evidence="1">Uncharacterized protein</fullName>
    </submittedName>
</protein>
<reference evidence="1" key="1">
    <citation type="submission" date="2016-05" db="EMBL/GenBank/DDBJ databases">
        <authorList>
            <person name="Lavstsen T."/>
            <person name="Jespersen J.S."/>
        </authorList>
    </citation>
    <scope>NUCLEOTIDE SEQUENCE</scope>
    <source>
        <tissue evidence="1">Brain</tissue>
    </source>
</reference>